<evidence type="ECO:0000256" key="1">
    <source>
        <dbReference type="ARBA" id="ARBA00004651"/>
    </source>
</evidence>
<sequence length="219" mass="22682">MRDFLEIVGLSISVSLAATVIATTISLPIGTALAIFPFPGRRVIVVLINAFFGLPPVVVGLILYLGLSRSGPLGFLELLFTPAAMVIAQAILATPIIMALVHRASERAWARYGDELICDGASRIQAIPQILLIIRAELVTAVLAGFGRTVSEVGAVILVGGNIRGLTRTMTTAIALQTSQGDLPLALALGAVLVGISISVSATVFALAGRARTAGSDEI</sequence>
<dbReference type="EMBL" id="LT629750">
    <property type="protein sequence ID" value="SDT40917.1"/>
    <property type="molecule type" value="Genomic_DNA"/>
</dbReference>
<evidence type="ECO:0000256" key="4">
    <source>
        <dbReference type="ARBA" id="ARBA00023136"/>
    </source>
</evidence>
<organism evidence="7 8">
    <name type="scientific">Bradyrhizobium canariense</name>
    <dbReference type="NCBI Taxonomy" id="255045"/>
    <lineage>
        <taxon>Bacteria</taxon>
        <taxon>Pseudomonadati</taxon>
        <taxon>Pseudomonadota</taxon>
        <taxon>Alphaproteobacteria</taxon>
        <taxon>Hyphomicrobiales</taxon>
        <taxon>Nitrobacteraceae</taxon>
        <taxon>Bradyrhizobium</taxon>
    </lineage>
</organism>
<dbReference type="CDD" id="cd06261">
    <property type="entry name" value="TM_PBP2"/>
    <property type="match status" value="1"/>
</dbReference>
<feature type="transmembrane region" description="Helical" evidence="5">
    <location>
        <begin position="12"/>
        <end position="36"/>
    </location>
</feature>
<dbReference type="RefSeq" id="WP_146689803.1">
    <property type="nucleotide sequence ID" value="NZ_LT629750.1"/>
</dbReference>
<dbReference type="GO" id="GO:0005886">
    <property type="term" value="C:plasma membrane"/>
    <property type="evidence" value="ECO:0007669"/>
    <property type="project" value="UniProtKB-SubCell"/>
</dbReference>
<gene>
    <name evidence="7" type="ORF">SAMN05444158_5885</name>
</gene>
<feature type="transmembrane region" description="Helical" evidence="5">
    <location>
        <begin position="43"/>
        <end position="67"/>
    </location>
</feature>
<dbReference type="PANTHER" id="PTHR43632:SF1">
    <property type="entry name" value="PERMEASE COMPONENT OF TUNGSTATE ABC TRANSPORTER"/>
    <property type="match status" value="1"/>
</dbReference>
<evidence type="ECO:0000313" key="7">
    <source>
        <dbReference type="EMBL" id="SDT40917.1"/>
    </source>
</evidence>
<protein>
    <submittedName>
        <fullName evidence="7">Tungstate transport system permease protein</fullName>
    </submittedName>
</protein>
<dbReference type="InterPro" id="IPR049783">
    <property type="entry name" value="ABC_perm_TupB-like"/>
</dbReference>
<feature type="domain" description="ABC transmembrane type-1" evidence="6">
    <location>
        <begin position="8"/>
        <end position="204"/>
    </location>
</feature>
<feature type="transmembrane region" description="Helical" evidence="5">
    <location>
        <begin position="183"/>
        <end position="208"/>
    </location>
</feature>
<dbReference type="Proteomes" id="UP000243904">
    <property type="component" value="Chromosome I"/>
</dbReference>
<dbReference type="GO" id="GO:0055085">
    <property type="term" value="P:transmembrane transport"/>
    <property type="evidence" value="ECO:0007669"/>
    <property type="project" value="InterPro"/>
</dbReference>
<feature type="transmembrane region" description="Helical" evidence="5">
    <location>
        <begin position="79"/>
        <end position="101"/>
    </location>
</feature>
<evidence type="ECO:0000256" key="2">
    <source>
        <dbReference type="ARBA" id="ARBA00022692"/>
    </source>
</evidence>
<dbReference type="InterPro" id="IPR000515">
    <property type="entry name" value="MetI-like"/>
</dbReference>
<dbReference type="NCBIfam" id="NF038017">
    <property type="entry name" value="ABC_perm1"/>
    <property type="match status" value="1"/>
</dbReference>
<evidence type="ECO:0000256" key="3">
    <source>
        <dbReference type="ARBA" id="ARBA00022989"/>
    </source>
</evidence>
<dbReference type="PROSITE" id="PS50928">
    <property type="entry name" value="ABC_TM1"/>
    <property type="match status" value="1"/>
</dbReference>
<dbReference type="InterPro" id="IPR035906">
    <property type="entry name" value="MetI-like_sf"/>
</dbReference>
<accession>A0A1H2A4X0</accession>
<evidence type="ECO:0000313" key="8">
    <source>
        <dbReference type="Proteomes" id="UP000243904"/>
    </source>
</evidence>
<keyword evidence="2 5" id="KW-0812">Transmembrane</keyword>
<keyword evidence="4 5" id="KW-0472">Membrane</keyword>
<evidence type="ECO:0000259" key="6">
    <source>
        <dbReference type="PROSITE" id="PS50928"/>
    </source>
</evidence>
<dbReference type="PANTHER" id="PTHR43632">
    <property type="entry name" value="PERMEASE COMPONENT OF TUNGSTATE ABC TRANSPORTER"/>
    <property type="match status" value="1"/>
</dbReference>
<dbReference type="SUPFAM" id="SSF161098">
    <property type="entry name" value="MetI-like"/>
    <property type="match status" value="1"/>
</dbReference>
<keyword evidence="3 5" id="KW-1133">Transmembrane helix</keyword>
<evidence type="ECO:0000256" key="5">
    <source>
        <dbReference type="SAM" id="Phobius"/>
    </source>
</evidence>
<keyword evidence="8" id="KW-1185">Reference proteome</keyword>
<name>A0A1H2A4X0_9BRAD</name>
<proteinExistence type="predicted"/>
<reference evidence="8" key="1">
    <citation type="submission" date="2016-10" db="EMBL/GenBank/DDBJ databases">
        <authorList>
            <person name="Varghese N."/>
            <person name="Submissions S."/>
        </authorList>
    </citation>
    <scope>NUCLEOTIDE SEQUENCE [LARGE SCALE GENOMIC DNA]</scope>
    <source>
        <strain evidence="8">GAS369</strain>
    </source>
</reference>
<comment type="subcellular location">
    <subcellularLocation>
        <location evidence="1">Cell membrane</location>
        <topology evidence="1">Multi-pass membrane protein</topology>
    </subcellularLocation>
</comment>
<dbReference type="Gene3D" id="1.10.3720.10">
    <property type="entry name" value="MetI-like"/>
    <property type="match status" value="1"/>
</dbReference>
<dbReference type="AlphaFoldDB" id="A0A1H2A4X0"/>